<gene>
    <name evidence="2" type="primary">def</name>
    <name evidence="3" type="ORF">A2V80_00180</name>
</gene>
<dbReference type="Pfam" id="PF01327">
    <property type="entry name" value="Pep_deformylase"/>
    <property type="match status" value="1"/>
</dbReference>
<dbReference type="GO" id="GO:0046872">
    <property type="term" value="F:metal ion binding"/>
    <property type="evidence" value="ECO:0007669"/>
    <property type="project" value="UniProtKB-KW"/>
</dbReference>
<feature type="binding site" evidence="2">
    <location>
        <position position="152"/>
    </location>
    <ligand>
        <name>Fe cation</name>
        <dbReference type="ChEBI" id="CHEBI:24875"/>
    </ligand>
</feature>
<evidence type="ECO:0000313" key="4">
    <source>
        <dbReference type="Proteomes" id="UP000179013"/>
    </source>
</evidence>
<organism evidence="3 4">
    <name type="scientific">Candidatus Woesebacteria bacterium RBG_16_39_8b</name>
    <dbReference type="NCBI Taxonomy" id="1802482"/>
    <lineage>
        <taxon>Bacteria</taxon>
        <taxon>Candidatus Woeseibacteriota</taxon>
    </lineage>
</organism>
<reference evidence="3 4" key="1">
    <citation type="journal article" date="2016" name="Nat. Commun.">
        <title>Thousands of microbial genomes shed light on interconnected biogeochemical processes in an aquifer system.</title>
        <authorList>
            <person name="Anantharaman K."/>
            <person name="Brown C.T."/>
            <person name="Hug L.A."/>
            <person name="Sharon I."/>
            <person name="Castelle C.J."/>
            <person name="Probst A.J."/>
            <person name="Thomas B.C."/>
            <person name="Singh A."/>
            <person name="Wilkins M.J."/>
            <person name="Karaoz U."/>
            <person name="Brodie E.L."/>
            <person name="Williams K.H."/>
            <person name="Hubbard S.S."/>
            <person name="Banfield J.F."/>
        </authorList>
    </citation>
    <scope>NUCLEOTIDE SEQUENCE [LARGE SCALE GENOMIC DNA]</scope>
</reference>
<dbReference type="Proteomes" id="UP000179013">
    <property type="component" value="Unassembled WGS sequence"/>
</dbReference>
<comment type="caution">
    <text evidence="3">The sequence shown here is derived from an EMBL/GenBank/DDBJ whole genome shotgun (WGS) entry which is preliminary data.</text>
</comment>
<dbReference type="SUPFAM" id="SSF56420">
    <property type="entry name" value="Peptide deformylase"/>
    <property type="match status" value="1"/>
</dbReference>
<proteinExistence type="inferred from homology"/>
<dbReference type="Gene3D" id="3.90.45.10">
    <property type="entry name" value="Peptide deformylase"/>
    <property type="match status" value="1"/>
</dbReference>
<dbReference type="InterPro" id="IPR023635">
    <property type="entry name" value="Peptide_deformylase"/>
</dbReference>
<keyword evidence="2" id="KW-0408">Iron</keyword>
<evidence type="ECO:0000256" key="2">
    <source>
        <dbReference type="HAMAP-Rule" id="MF_00163"/>
    </source>
</evidence>
<feature type="binding site" evidence="2">
    <location>
        <position position="106"/>
    </location>
    <ligand>
        <name>Fe cation</name>
        <dbReference type="ChEBI" id="CHEBI:24875"/>
    </ligand>
</feature>
<name>A0A1F7XC16_9BACT</name>
<dbReference type="CDD" id="cd00487">
    <property type="entry name" value="Pep_deformylase"/>
    <property type="match status" value="1"/>
</dbReference>
<keyword evidence="2" id="KW-0479">Metal-binding</keyword>
<dbReference type="EMBL" id="MGFU01000034">
    <property type="protein sequence ID" value="OGM12562.1"/>
    <property type="molecule type" value="Genomic_DNA"/>
</dbReference>
<dbReference type="EC" id="3.5.1.88" evidence="2"/>
<evidence type="ECO:0000256" key="1">
    <source>
        <dbReference type="ARBA" id="ARBA00010759"/>
    </source>
</evidence>
<feature type="binding site" evidence="2">
    <location>
        <position position="148"/>
    </location>
    <ligand>
        <name>Fe cation</name>
        <dbReference type="ChEBI" id="CHEBI:24875"/>
    </ligand>
</feature>
<evidence type="ECO:0000313" key="3">
    <source>
        <dbReference type="EMBL" id="OGM12562.1"/>
    </source>
</evidence>
<protein>
    <recommendedName>
        <fullName evidence="2">Peptide deformylase</fullName>
        <shortName evidence="2">PDF</shortName>
        <ecNumber evidence="2">3.5.1.88</ecNumber>
    </recommendedName>
    <alternativeName>
        <fullName evidence="2">Polypeptide deformylase</fullName>
    </alternativeName>
</protein>
<dbReference type="NCBIfam" id="TIGR00079">
    <property type="entry name" value="pept_deformyl"/>
    <property type="match status" value="1"/>
</dbReference>
<sequence length="183" mass="20835">MIKKIIKVTDPKLRIKSKVIKNFDKKLLKIIADIRDTLIVQKDPEGVGLAAPQIGVNLKIFIMKYKSKQQVFINPKITIVSNSTIGVTSLSSDKPQPKAPKIMEGCLSLPNFYGPLTRSPKIKVVYQNERGEKIKEFRSGFEAQIIQHEVDHLNGVLFIDRLLEQKKPLFELVNGEWEEVELL</sequence>
<feature type="active site" evidence="2">
    <location>
        <position position="149"/>
    </location>
</feature>
<dbReference type="GO" id="GO:0042586">
    <property type="term" value="F:peptide deformylase activity"/>
    <property type="evidence" value="ECO:0007669"/>
    <property type="project" value="UniProtKB-UniRule"/>
</dbReference>
<dbReference type="NCBIfam" id="NF001159">
    <property type="entry name" value="PRK00150.1-3"/>
    <property type="match status" value="1"/>
</dbReference>
<dbReference type="HAMAP" id="MF_00163">
    <property type="entry name" value="Pep_deformylase"/>
    <property type="match status" value="1"/>
</dbReference>
<comment type="catalytic activity">
    <reaction evidence="2">
        <text>N-terminal N-formyl-L-methionyl-[peptide] + H2O = N-terminal L-methionyl-[peptide] + formate</text>
        <dbReference type="Rhea" id="RHEA:24420"/>
        <dbReference type="Rhea" id="RHEA-COMP:10639"/>
        <dbReference type="Rhea" id="RHEA-COMP:10640"/>
        <dbReference type="ChEBI" id="CHEBI:15377"/>
        <dbReference type="ChEBI" id="CHEBI:15740"/>
        <dbReference type="ChEBI" id="CHEBI:49298"/>
        <dbReference type="ChEBI" id="CHEBI:64731"/>
        <dbReference type="EC" id="3.5.1.88"/>
    </reaction>
</comment>
<dbReference type="GO" id="GO:0006412">
    <property type="term" value="P:translation"/>
    <property type="evidence" value="ECO:0007669"/>
    <property type="project" value="UniProtKB-UniRule"/>
</dbReference>
<dbReference type="AlphaFoldDB" id="A0A1F7XC16"/>
<comment type="cofactor">
    <cofactor evidence="2">
        <name>Fe(2+)</name>
        <dbReference type="ChEBI" id="CHEBI:29033"/>
    </cofactor>
    <text evidence="2">Binds 1 Fe(2+) ion.</text>
</comment>
<dbReference type="PANTHER" id="PTHR10458:SF22">
    <property type="entry name" value="PEPTIDE DEFORMYLASE"/>
    <property type="match status" value="1"/>
</dbReference>
<comment type="function">
    <text evidence="2">Removes the formyl group from the N-terminal Met of newly synthesized proteins. Requires at least a dipeptide for an efficient rate of reaction. N-terminal L-methionine is a prerequisite for activity but the enzyme has broad specificity at other positions.</text>
</comment>
<keyword evidence="2" id="KW-0378">Hydrolase</keyword>
<accession>A0A1F7XC16</accession>
<dbReference type="PANTHER" id="PTHR10458">
    <property type="entry name" value="PEPTIDE DEFORMYLASE"/>
    <property type="match status" value="1"/>
</dbReference>
<dbReference type="InterPro" id="IPR036821">
    <property type="entry name" value="Peptide_deformylase_sf"/>
</dbReference>
<dbReference type="PRINTS" id="PR01576">
    <property type="entry name" value="PDEFORMYLASE"/>
</dbReference>
<keyword evidence="2" id="KW-0648">Protein biosynthesis</keyword>
<dbReference type="PIRSF" id="PIRSF004749">
    <property type="entry name" value="Pep_def"/>
    <property type="match status" value="1"/>
</dbReference>
<comment type="similarity">
    <text evidence="1 2">Belongs to the polypeptide deformylase family.</text>
</comment>